<gene>
    <name evidence="1" type="ORF">BRCON_2084</name>
</gene>
<evidence type="ECO:0000313" key="1">
    <source>
        <dbReference type="EMBL" id="AXA36861.1"/>
    </source>
</evidence>
<sequence>MSPCRELAEDLTKIAIWNFMLFKSVAVDRGEWVTLISLNDSGHVAALRDP</sequence>
<accession>A0A2Z4Y6R1</accession>
<name>A0A2Z4Y6R1_SUMC1</name>
<organism evidence="1 2">
    <name type="scientific">Sumerlaea chitinivorans</name>
    <dbReference type="NCBI Taxonomy" id="2250252"/>
    <lineage>
        <taxon>Bacteria</taxon>
        <taxon>Candidatus Sumerlaeota</taxon>
        <taxon>Candidatus Sumerlaeia</taxon>
        <taxon>Candidatus Sumerlaeales</taxon>
        <taxon>Candidatus Sumerlaeaceae</taxon>
        <taxon>Candidatus Sumerlaea</taxon>
    </lineage>
</organism>
<dbReference type="AlphaFoldDB" id="A0A2Z4Y6R1"/>
<proteinExistence type="predicted"/>
<protein>
    <submittedName>
        <fullName evidence="1">Uncharacterized protein</fullName>
    </submittedName>
</protein>
<dbReference type="KEGG" id="schv:BRCON_2084"/>
<dbReference type="Proteomes" id="UP000262583">
    <property type="component" value="Chromosome"/>
</dbReference>
<evidence type="ECO:0000313" key="2">
    <source>
        <dbReference type="Proteomes" id="UP000262583"/>
    </source>
</evidence>
<reference evidence="1 2" key="1">
    <citation type="submission" date="2018-05" db="EMBL/GenBank/DDBJ databases">
        <title>A metagenomic window into the 2 km-deep terrestrial subsurface aquifer revealed taxonomically and functionally diverse microbial community comprising novel uncultured bacterial lineages.</title>
        <authorList>
            <person name="Kadnikov V.V."/>
            <person name="Mardanov A.V."/>
            <person name="Beletsky A.V."/>
            <person name="Banks D."/>
            <person name="Pimenov N.V."/>
            <person name="Frank Y.A."/>
            <person name="Karnachuk O.V."/>
            <person name="Ravin N.V."/>
        </authorList>
    </citation>
    <scope>NUCLEOTIDE SEQUENCE [LARGE SCALE GENOMIC DNA]</scope>
    <source>
        <strain evidence="1">BY</strain>
    </source>
</reference>
<dbReference type="EMBL" id="CP030759">
    <property type="protein sequence ID" value="AXA36861.1"/>
    <property type="molecule type" value="Genomic_DNA"/>
</dbReference>